<comment type="caution">
    <text evidence="13">The sequence shown here is derived from an EMBL/GenBank/DDBJ whole genome shotgun (WGS) entry which is preliminary data.</text>
</comment>
<evidence type="ECO:0000256" key="11">
    <source>
        <dbReference type="SAM" id="SignalP"/>
    </source>
</evidence>
<protein>
    <submittedName>
        <fullName evidence="13">Putative porin</fullName>
    </submittedName>
</protein>
<accession>A0A318IPA6</accession>
<keyword evidence="14" id="KW-1185">Reference proteome</keyword>
<name>A0A318IPA6_9BURK</name>
<dbReference type="GO" id="GO:0015288">
    <property type="term" value="F:porin activity"/>
    <property type="evidence" value="ECO:0007669"/>
    <property type="project" value="UniProtKB-KW"/>
</dbReference>
<dbReference type="InterPro" id="IPR002299">
    <property type="entry name" value="Porin_Neis"/>
</dbReference>
<reference evidence="13 14" key="1">
    <citation type="submission" date="2018-05" db="EMBL/GenBank/DDBJ databases">
        <title>Genomic Encyclopedia of Type Strains, Phase IV (KMG-IV): sequencing the most valuable type-strain genomes for metagenomic binning, comparative biology and taxonomic classification.</title>
        <authorList>
            <person name="Goeker M."/>
        </authorList>
    </citation>
    <scope>NUCLEOTIDE SEQUENCE [LARGE SCALE GENOMIC DNA]</scope>
    <source>
        <strain evidence="13 14">DSM 19792</strain>
    </source>
</reference>
<keyword evidence="9" id="KW-0472">Membrane</keyword>
<dbReference type="Gene3D" id="2.40.160.10">
    <property type="entry name" value="Porin"/>
    <property type="match status" value="1"/>
</dbReference>
<evidence type="ECO:0000259" key="12">
    <source>
        <dbReference type="Pfam" id="PF13609"/>
    </source>
</evidence>
<dbReference type="OrthoDB" id="6975458at2"/>
<dbReference type="Pfam" id="PF13609">
    <property type="entry name" value="Porin_4"/>
    <property type="match status" value="1"/>
</dbReference>
<gene>
    <name evidence="13" type="ORF">DFR42_12024</name>
</gene>
<proteinExistence type="predicted"/>
<sequence length="378" mass="38495">MKKSILAFAVLSAFAATASAQNSVIIYGIVDAAVVATTNQTPTGGSKFSMDAGQLLTSRWGIKGSEDLGGGLKANFNLEGTLANDTGTAGAGFGGNVFNQTGNNTSLFDRLAWVGLSGDFGSVTLGRNNILGVDSVGLADPISLAHAGSNPNVMFSALNAGAFFGGFGTNQGGTALRQNNSIKYVSPLMSGFGGALMYGFGEKAGDNTASNYAGLSGFFTDGTNGAALSYAKLKDNSGAAYLAGWAGGAKFKVAPTVMLRGTYAHTKVDGNIKIDALPSANGRKLAVIGLGADFSLSDQMTLTTAYYNTKRSGDIEGKADQYILLGKYAFSKRTTAYASLTYAKAGSVNAQDVSLALGIIGAGNSSATRTAVGVLHAF</sequence>
<dbReference type="SUPFAM" id="SSF56935">
    <property type="entry name" value="Porins"/>
    <property type="match status" value="1"/>
</dbReference>
<evidence type="ECO:0000256" key="9">
    <source>
        <dbReference type="ARBA" id="ARBA00023136"/>
    </source>
</evidence>
<feature type="signal peptide" evidence="11">
    <location>
        <begin position="1"/>
        <end position="20"/>
    </location>
</feature>
<evidence type="ECO:0000313" key="14">
    <source>
        <dbReference type="Proteomes" id="UP000247792"/>
    </source>
</evidence>
<dbReference type="RefSeq" id="WP_110258229.1">
    <property type="nucleotide sequence ID" value="NZ_QJKB01000020.1"/>
</dbReference>
<organism evidence="13 14">
    <name type="scientific">Undibacterium pigrum</name>
    <dbReference type="NCBI Taxonomy" id="401470"/>
    <lineage>
        <taxon>Bacteria</taxon>
        <taxon>Pseudomonadati</taxon>
        <taxon>Pseudomonadota</taxon>
        <taxon>Betaproteobacteria</taxon>
        <taxon>Burkholderiales</taxon>
        <taxon>Oxalobacteraceae</taxon>
        <taxon>Undibacterium</taxon>
    </lineage>
</organism>
<dbReference type="InterPro" id="IPR023614">
    <property type="entry name" value="Porin_dom_sf"/>
</dbReference>
<keyword evidence="6 11" id="KW-0732">Signal</keyword>
<keyword evidence="3" id="KW-0813">Transport</keyword>
<evidence type="ECO:0000256" key="10">
    <source>
        <dbReference type="ARBA" id="ARBA00023237"/>
    </source>
</evidence>
<evidence type="ECO:0000256" key="6">
    <source>
        <dbReference type="ARBA" id="ARBA00022729"/>
    </source>
</evidence>
<keyword evidence="5" id="KW-0812">Transmembrane</keyword>
<dbReference type="CDD" id="cd00342">
    <property type="entry name" value="gram_neg_porins"/>
    <property type="match status" value="1"/>
</dbReference>
<keyword evidence="7" id="KW-0406">Ion transport</keyword>
<keyword evidence="4" id="KW-1134">Transmembrane beta strand</keyword>
<dbReference type="GO" id="GO:0009279">
    <property type="term" value="C:cell outer membrane"/>
    <property type="evidence" value="ECO:0007669"/>
    <property type="project" value="UniProtKB-SubCell"/>
</dbReference>
<keyword evidence="10" id="KW-0998">Cell outer membrane</keyword>
<evidence type="ECO:0000256" key="8">
    <source>
        <dbReference type="ARBA" id="ARBA00023114"/>
    </source>
</evidence>
<comment type="subunit">
    <text evidence="2">Homotrimer.</text>
</comment>
<evidence type="ECO:0000256" key="5">
    <source>
        <dbReference type="ARBA" id="ARBA00022692"/>
    </source>
</evidence>
<dbReference type="PRINTS" id="PR00184">
    <property type="entry name" value="NEISSPPORIN"/>
</dbReference>
<evidence type="ECO:0000256" key="3">
    <source>
        <dbReference type="ARBA" id="ARBA00022448"/>
    </source>
</evidence>
<evidence type="ECO:0000256" key="2">
    <source>
        <dbReference type="ARBA" id="ARBA00011233"/>
    </source>
</evidence>
<dbReference type="GO" id="GO:0046930">
    <property type="term" value="C:pore complex"/>
    <property type="evidence" value="ECO:0007669"/>
    <property type="project" value="UniProtKB-KW"/>
</dbReference>
<comment type="subcellular location">
    <subcellularLocation>
        <location evidence="1">Cell outer membrane</location>
        <topology evidence="1">Multi-pass membrane protein</topology>
    </subcellularLocation>
</comment>
<evidence type="ECO:0000313" key="13">
    <source>
        <dbReference type="EMBL" id="PXX35337.1"/>
    </source>
</evidence>
<dbReference type="Proteomes" id="UP000247792">
    <property type="component" value="Unassembled WGS sequence"/>
</dbReference>
<dbReference type="PANTHER" id="PTHR34501:SF9">
    <property type="entry name" value="MAJOR OUTER MEMBRANE PROTEIN P.IA"/>
    <property type="match status" value="1"/>
</dbReference>
<feature type="domain" description="Porin" evidence="12">
    <location>
        <begin position="7"/>
        <end position="344"/>
    </location>
</feature>
<evidence type="ECO:0000256" key="1">
    <source>
        <dbReference type="ARBA" id="ARBA00004571"/>
    </source>
</evidence>
<evidence type="ECO:0000256" key="7">
    <source>
        <dbReference type="ARBA" id="ARBA00023065"/>
    </source>
</evidence>
<dbReference type="PANTHER" id="PTHR34501">
    <property type="entry name" value="PROTEIN YDDL-RELATED"/>
    <property type="match status" value="1"/>
</dbReference>
<dbReference type="InterPro" id="IPR033900">
    <property type="entry name" value="Gram_neg_porin_domain"/>
</dbReference>
<dbReference type="EMBL" id="QJKB01000020">
    <property type="protein sequence ID" value="PXX35337.1"/>
    <property type="molecule type" value="Genomic_DNA"/>
</dbReference>
<dbReference type="GO" id="GO:0006811">
    <property type="term" value="P:monoatomic ion transport"/>
    <property type="evidence" value="ECO:0007669"/>
    <property type="project" value="UniProtKB-KW"/>
</dbReference>
<keyword evidence="8" id="KW-0626">Porin</keyword>
<feature type="chain" id="PRO_5016403686" evidence="11">
    <location>
        <begin position="21"/>
        <end position="378"/>
    </location>
</feature>
<evidence type="ECO:0000256" key="4">
    <source>
        <dbReference type="ARBA" id="ARBA00022452"/>
    </source>
</evidence>
<dbReference type="InterPro" id="IPR050298">
    <property type="entry name" value="Gram-neg_bact_OMP"/>
</dbReference>
<dbReference type="AlphaFoldDB" id="A0A318IPA6"/>